<keyword evidence="3" id="KW-0106">Calcium</keyword>
<sequence length="126" mass="14910">MFCFSHIIILSIIIFNTTSSQTLKNFHNKEDLKEHLQDLINVNDTEWSKEQELFYNFKMYDSNNDSFLDSKEIIDEFINHNHNVDLTALPTDEALEVLVDNILKEYDFNNDGLISFSEYYTLMLNN</sequence>
<keyword evidence="2" id="KW-0677">Repeat</keyword>
<evidence type="ECO:0000259" key="5">
    <source>
        <dbReference type="PROSITE" id="PS50222"/>
    </source>
</evidence>
<dbReference type="InterPro" id="IPR052110">
    <property type="entry name" value="MCFD2-like"/>
</dbReference>
<evidence type="ECO:0000256" key="2">
    <source>
        <dbReference type="ARBA" id="ARBA00022737"/>
    </source>
</evidence>
<feature type="chain" id="PRO_5005328475" evidence="4">
    <location>
        <begin position="21"/>
        <end position="126"/>
    </location>
</feature>
<dbReference type="InterPro" id="IPR002048">
    <property type="entry name" value="EF_hand_dom"/>
</dbReference>
<dbReference type="WBParaSite" id="SSTP_0001070100.1">
    <property type="protein sequence ID" value="SSTP_0001070100.1"/>
    <property type="gene ID" value="SSTP_0001070100"/>
</dbReference>
<dbReference type="PROSITE" id="PS00018">
    <property type="entry name" value="EF_HAND_1"/>
    <property type="match status" value="1"/>
</dbReference>
<evidence type="ECO:0000313" key="8">
    <source>
        <dbReference type="WBParaSite" id="TCONS_00000350.p1"/>
    </source>
</evidence>
<keyword evidence="6" id="KW-1185">Reference proteome</keyword>
<name>A0A0K0EML2_STRER</name>
<accession>A0A0K0EML2</accession>
<organism evidence="7">
    <name type="scientific">Strongyloides stercoralis</name>
    <name type="common">Threadworm</name>
    <dbReference type="NCBI Taxonomy" id="6248"/>
    <lineage>
        <taxon>Eukaryota</taxon>
        <taxon>Metazoa</taxon>
        <taxon>Ecdysozoa</taxon>
        <taxon>Nematoda</taxon>
        <taxon>Chromadorea</taxon>
        <taxon>Rhabditida</taxon>
        <taxon>Tylenchina</taxon>
        <taxon>Panagrolaimomorpha</taxon>
        <taxon>Strongyloidoidea</taxon>
        <taxon>Strongyloididae</taxon>
        <taxon>Strongyloides</taxon>
    </lineage>
</organism>
<evidence type="ECO:0000256" key="3">
    <source>
        <dbReference type="ARBA" id="ARBA00022837"/>
    </source>
</evidence>
<dbReference type="GO" id="GO:0005509">
    <property type="term" value="F:calcium ion binding"/>
    <property type="evidence" value="ECO:0007669"/>
    <property type="project" value="InterPro"/>
</dbReference>
<dbReference type="WBParaSite" id="TCONS_00000350.p1">
    <property type="protein sequence ID" value="TCONS_00000350.p1"/>
    <property type="gene ID" value="XLOC_000361"/>
</dbReference>
<evidence type="ECO:0000313" key="6">
    <source>
        <dbReference type="Proteomes" id="UP000035681"/>
    </source>
</evidence>
<proteinExistence type="predicted"/>
<dbReference type="AlphaFoldDB" id="A0A0K0EML2"/>
<feature type="domain" description="EF-hand" evidence="5">
    <location>
        <begin position="94"/>
        <end position="126"/>
    </location>
</feature>
<keyword evidence="1 4" id="KW-0732">Signal</keyword>
<dbReference type="Proteomes" id="UP000035681">
    <property type="component" value="Unplaced"/>
</dbReference>
<protein>
    <submittedName>
        <fullName evidence="7 8">EF-hand domain-containing protein</fullName>
    </submittedName>
</protein>
<evidence type="ECO:0000256" key="1">
    <source>
        <dbReference type="ARBA" id="ARBA00022729"/>
    </source>
</evidence>
<dbReference type="InterPro" id="IPR011992">
    <property type="entry name" value="EF-hand-dom_pair"/>
</dbReference>
<feature type="signal peptide" evidence="4">
    <location>
        <begin position="1"/>
        <end position="20"/>
    </location>
</feature>
<dbReference type="SUPFAM" id="SSF47473">
    <property type="entry name" value="EF-hand"/>
    <property type="match status" value="1"/>
</dbReference>
<reference evidence="7" key="1">
    <citation type="submission" date="2015-08" db="UniProtKB">
        <authorList>
            <consortium name="WormBaseParasite"/>
        </authorList>
    </citation>
    <scope>IDENTIFICATION</scope>
</reference>
<dbReference type="Pfam" id="PF13499">
    <property type="entry name" value="EF-hand_7"/>
    <property type="match status" value="1"/>
</dbReference>
<dbReference type="PANTHER" id="PTHR23104">
    <property type="entry name" value="MULTIPLE COAGULATION FACTOR DEFICIENCY PROTEIN 2 NEURAL STEM CELL DERIVED NEURONAL SURVIVAL PROTEIN"/>
    <property type="match status" value="1"/>
</dbReference>
<dbReference type="PROSITE" id="PS50222">
    <property type="entry name" value="EF_HAND_2"/>
    <property type="match status" value="1"/>
</dbReference>
<dbReference type="STRING" id="6248.A0A0K0EML2"/>
<evidence type="ECO:0000256" key="4">
    <source>
        <dbReference type="SAM" id="SignalP"/>
    </source>
</evidence>
<dbReference type="InterPro" id="IPR018247">
    <property type="entry name" value="EF_Hand_1_Ca_BS"/>
</dbReference>
<evidence type="ECO:0000313" key="7">
    <source>
        <dbReference type="WBParaSite" id="SSTP_0001070100.1"/>
    </source>
</evidence>
<dbReference type="PANTHER" id="PTHR23104:SF17">
    <property type="entry name" value="EF-HAND DOMAIN-CONTAINING PROTEIN"/>
    <property type="match status" value="1"/>
</dbReference>
<dbReference type="Gene3D" id="1.10.238.10">
    <property type="entry name" value="EF-hand"/>
    <property type="match status" value="1"/>
</dbReference>